<reference evidence="2 3" key="1">
    <citation type="journal article" date="2013" name="Curr. Biol.">
        <title>The Genome of the Foraminiferan Reticulomyxa filosa.</title>
        <authorList>
            <person name="Glockner G."/>
            <person name="Hulsmann N."/>
            <person name="Schleicher M."/>
            <person name="Noegel A.A."/>
            <person name="Eichinger L."/>
            <person name="Gallinger C."/>
            <person name="Pawlowski J."/>
            <person name="Sierra R."/>
            <person name="Euteneuer U."/>
            <person name="Pillet L."/>
            <person name="Moustafa A."/>
            <person name="Platzer M."/>
            <person name="Groth M."/>
            <person name="Szafranski K."/>
            <person name="Schliwa M."/>
        </authorList>
    </citation>
    <scope>NUCLEOTIDE SEQUENCE [LARGE SCALE GENOMIC DNA]</scope>
</reference>
<organism evidence="2 3">
    <name type="scientific">Reticulomyxa filosa</name>
    <dbReference type="NCBI Taxonomy" id="46433"/>
    <lineage>
        <taxon>Eukaryota</taxon>
        <taxon>Sar</taxon>
        <taxon>Rhizaria</taxon>
        <taxon>Retaria</taxon>
        <taxon>Foraminifera</taxon>
        <taxon>Monothalamids</taxon>
        <taxon>Reticulomyxidae</taxon>
        <taxon>Reticulomyxa</taxon>
    </lineage>
</organism>
<dbReference type="Gene3D" id="1.25.40.10">
    <property type="entry name" value="Tetratricopeptide repeat domain"/>
    <property type="match status" value="1"/>
</dbReference>
<keyword evidence="1" id="KW-0677">Repeat</keyword>
<name>X6M300_RETFI</name>
<gene>
    <name evidence="2" type="ORF">RFI_29066</name>
</gene>
<dbReference type="EMBL" id="ASPP01025150">
    <property type="protein sequence ID" value="ETO08324.1"/>
    <property type="molecule type" value="Genomic_DNA"/>
</dbReference>
<dbReference type="PANTHER" id="PTHR47933:SF11">
    <property type="entry name" value="PENTATRICOPEPTIDE REPEAT-CONTAINING PROTEIN 2"/>
    <property type="match status" value="1"/>
</dbReference>
<dbReference type="InterPro" id="IPR051240">
    <property type="entry name" value="Mito_RNA-Proc/Resp"/>
</dbReference>
<sequence>MMKNNNQEHLFIQKPILQTNIPSSSSTLYDKRVNMKFFWKDNQAKKKLQRQSGTLVKAIPPPQSRNVRLLIKQMIAINDIIQFLENTPFQDSSVYSVAIKRCSELKQPNSFHQIIQLIHQQNISLNAILCSSILHYLGIWNKLELQKELFEQWFIHKQFTSNITSFGPTMITFNTMIKYCSKRGDIKRELHYFQLLVDHYNLKPDSIACNSMLSAYVNSCDMESAEIIWKKIQNEPDIQINIIILTSMLNVYAKCRKSKKTMDLLNYSQQPEYFISINEITCSVVMSGLLKDNKIDEMFDFYQNEIPKLSFKIISILIMEILDDNESDKLSYHQQYLNILFTGLYPNVNKNSISIDATDMERLICSYVLSHKKDWMNAVQNMERILYQKLNYIHSFNYWKIDIFNKRQVLLDFSIMSKISFFLRYLMTFKRNGLKHEFKEGPIKILCGKDQYLKIMKKCGIYESPKKKGIENELKKWKTSIRLEQDQLNEAVWCLNQDDVSLL</sequence>
<accession>X6M300</accession>
<keyword evidence="3" id="KW-1185">Reference proteome</keyword>
<evidence type="ECO:0000313" key="3">
    <source>
        <dbReference type="Proteomes" id="UP000023152"/>
    </source>
</evidence>
<dbReference type="GO" id="GO:0003729">
    <property type="term" value="F:mRNA binding"/>
    <property type="evidence" value="ECO:0007669"/>
    <property type="project" value="TreeGrafter"/>
</dbReference>
<evidence type="ECO:0000313" key="2">
    <source>
        <dbReference type="EMBL" id="ETO08324.1"/>
    </source>
</evidence>
<comment type="caution">
    <text evidence="2">The sequence shown here is derived from an EMBL/GenBank/DDBJ whole genome shotgun (WGS) entry which is preliminary data.</text>
</comment>
<dbReference type="Proteomes" id="UP000023152">
    <property type="component" value="Unassembled WGS sequence"/>
</dbReference>
<dbReference type="OrthoDB" id="185373at2759"/>
<dbReference type="Pfam" id="PF01535">
    <property type="entry name" value="PPR"/>
    <property type="match status" value="2"/>
</dbReference>
<dbReference type="AlphaFoldDB" id="X6M300"/>
<proteinExistence type="predicted"/>
<dbReference type="InterPro" id="IPR011990">
    <property type="entry name" value="TPR-like_helical_dom_sf"/>
</dbReference>
<evidence type="ECO:0000256" key="1">
    <source>
        <dbReference type="ARBA" id="ARBA00022737"/>
    </source>
</evidence>
<protein>
    <submittedName>
        <fullName evidence="2">Pentatricopeptide repeat-containing protein</fullName>
    </submittedName>
</protein>
<dbReference type="InterPro" id="IPR002885">
    <property type="entry name" value="PPR_rpt"/>
</dbReference>
<dbReference type="PANTHER" id="PTHR47933">
    <property type="entry name" value="PENTATRICOPEPTIDE REPEAT-CONTAINING PROTEIN 1, MITOCHONDRIAL"/>
    <property type="match status" value="1"/>
</dbReference>